<dbReference type="EMBL" id="JBHSGL010000016">
    <property type="protein sequence ID" value="MFC4714443.1"/>
    <property type="molecule type" value="Genomic_DNA"/>
</dbReference>
<reference evidence="4" key="1">
    <citation type="journal article" date="2019" name="Int. J. Syst. Evol. Microbiol.">
        <title>The Global Catalogue of Microorganisms (GCM) 10K type strain sequencing project: providing services to taxonomists for standard genome sequencing and annotation.</title>
        <authorList>
            <consortium name="The Broad Institute Genomics Platform"/>
            <consortium name="The Broad Institute Genome Sequencing Center for Infectious Disease"/>
            <person name="Wu L."/>
            <person name="Ma J."/>
        </authorList>
    </citation>
    <scope>NUCLEOTIDE SEQUENCE [LARGE SCALE GENOMIC DNA]</scope>
    <source>
        <strain evidence="4">CGMCC 1.12151</strain>
    </source>
</reference>
<proteinExistence type="predicted"/>
<evidence type="ECO:0000313" key="4">
    <source>
        <dbReference type="Proteomes" id="UP001595932"/>
    </source>
</evidence>
<protein>
    <submittedName>
        <fullName evidence="3">LLM class flavin-dependent oxidoreductase</fullName>
        <ecNumber evidence="3">1.-.-.-</ecNumber>
    </submittedName>
</protein>
<evidence type="ECO:0000313" key="3">
    <source>
        <dbReference type="EMBL" id="MFC4714443.1"/>
    </source>
</evidence>
<organism evidence="3 4">
    <name type="scientific">Planococcus dechangensis</name>
    <dbReference type="NCBI Taxonomy" id="1176255"/>
    <lineage>
        <taxon>Bacteria</taxon>
        <taxon>Bacillati</taxon>
        <taxon>Bacillota</taxon>
        <taxon>Bacilli</taxon>
        <taxon>Bacillales</taxon>
        <taxon>Caryophanaceae</taxon>
        <taxon>Planococcus</taxon>
    </lineage>
</organism>
<dbReference type="InterPro" id="IPR011251">
    <property type="entry name" value="Luciferase-like_dom"/>
</dbReference>
<keyword evidence="4" id="KW-1185">Reference proteome</keyword>
<accession>A0ABV9MHX6</accession>
<evidence type="ECO:0000256" key="1">
    <source>
        <dbReference type="ARBA" id="ARBA00007789"/>
    </source>
</evidence>
<dbReference type="GO" id="GO:0016491">
    <property type="term" value="F:oxidoreductase activity"/>
    <property type="evidence" value="ECO:0007669"/>
    <property type="project" value="UniProtKB-KW"/>
</dbReference>
<dbReference type="PANTHER" id="PTHR30137">
    <property type="entry name" value="LUCIFERASE-LIKE MONOOXYGENASE"/>
    <property type="match status" value="1"/>
</dbReference>
<dbReference type="Proteomes" id="UP001595932">
    <property type="component" value="Unassembled WGS sequence"/>
</dbReference>
<dbReference type="NCBIfam" id="TIGR03558">
    <property type="entry name" value="oxido_grp_1"/>
    <property type="match status" value="1"/>
</dbReference>
<dbReference type="Gene3D" id="3.20.20.30">
    <property type="entry name" value="Luciferase-like domain"/>
    <property type="match status" value="1"/>
</dbReference>
<name>A0ABV9MHX6_9BACL</name>
<gene>
    <name evidence="3" type="ORF">ACFO5U_16510</name>
</gene>
<dbReference type="EC" id="1.-.-.-" evidence="3"/>
<evidence type="ECO:0000259" key="2">
    <source>
        <dbReference type="Pfam" id="PF00296"/>
    </source>
</evidence>
<dbReference type="PANTHER" id="PTHR30137:SF19">
    <property type="entry name" value="LUCIFERASE-LIKE MONOOXYGENASE"/>
    <property type="match status" value="1"/>
</dbReference>
<dbReference type="Pfam" id="PF00296">
    <property type="entry name" value="Bac_luciferase"/>
    <property type="match status" value="1"/>
</dbReference>
<dbReference type="RefSeq" id="WP_377280174.1">
    <property type="nucleotide sequence ID" value="NZ_JBHSGL010000016.1"/>
</dbReference>
<sequence>MSLRYSILDQSPISQGQTSQQALADTVRLAQYAESWGYTRFWVSEHHDAKTLAGSSPEIFISHIGAQTNSIRLGSGGVMLPHYSAFKVAENFNLLESLYPGRIDAGVGRAPGGMPRASLALSNGRMREVEKFPAQLDELRMYIEGSIPPEHRYHGMTATPVPPNAPFIWMLGSGEDSSILASQKGLPYMFAHFINGEGGQDFTQRYRKDFIPHRNSKPYVGFAIFTVCQETEEQAEYVASSLDLSLAMGAQGMPSDGTPPPDQAMAYEYSKFEKLLVADNRRRMVVGDPVQVVDQLEALGEAYGANEVMIVSVAYDFNDKLTTFRLIAEEMAKRTSEKKVLG</sequence>
<feature type="domain" description="Luciferase-like" evidence="2">
    <location>
        <begin position="6"/>
        <end position="302"/>
    </location>
</feature>
<dbReference type="InterPro" id="IPR036661">
    <property type="entry name" value="Luciferase-like_sf"/>
</dbReference>
<dbReference type="SUPFAM" id="SSF51679">
    <property type="entry name" value="Bacterial luciferase-like"/>
    <property type="match status" value="1"/>
</dbReference>
<dbReference type="InterPro" id="IPR050766">
    <property type="entry name" value="Bact_Lucif_Oxidored"/>
</dbReference>
<keyword evidence="3" id="KW-0560">Oxidoreductase</keyword>
<comment type="caution">
    <text evidence="3">The sequence shown here is derived from an EMBL/GenBank/DDBJ whole genome shotgun (WGS) entry which is preliminary data.</text>
</comment>
<dbReference type="InterPro" id="IPR019949">
    <property type="entry name" value="CmoO-like"/>
</dbReference>
<comment type="similarity">
    <text evidence="1">To bacterial alkanal monooxygenase alpha and beta chains.</text>
</comment>